<dbReference type="PROSITE" id="PS51526">
    <property type="entry name" value="RFX_DBD"/>
    <property type="match status" value="1"/>
</dbReference>
<evidence type="ECO:0000256" key="6">
    <source>
        <dbReference type="SAM" id="MobiDB-lite"/>
    </source>
</evidence>
<reference evidence="8 9" key="2">
    <citation type="journal article" date="2008" name="Bioinformatics">
        <title>Assembly reconciliation.</title>
        <authorList>
            <person name="Zimin A.V."/>
            <person name="Smith D.R."/>
            <person name="Sutton G."/>
            <person name="Yorke J.A."/>
        </authorList>
    </citation>
    <scope>NUCLEOTIDE SEQUENCE [LARGE SCALE GENOMIC DNA]</scope>
    <source>
        <strain evidence="8 9">TSC#14021-0224.01</strain>
    </source>
</reference>
<feature type="compositionally biased region" description="Gly residues" evidence="6">
    <location>
        <begin position="535"/>
        <end position="544"/>
    </location>
</feature>
<comment type="subcellular location">
    <subcellularLocation>
        <location evidence="1">Nucleus</location>
    </subcellularLocation>
</comment>
<evidence type="ECO:0000256" key="4">
    <source>
        <dbReference type="ARBA" id="ARBA00023163"/>
    </source>
</evidence>
<keyword evidence="5" id="KW-0539">Nucleus</keyword>
<feature type="compositionally biased region" description="Basic residues" evidence="6">
    <location>
        <begin position="694"/>
        <end position="704"/>
    </location>
</feature>
<protein>
    <submittedName>
        <fullName evidence="8">GG17288</fullName>
    </submittedName>
</protein>
<feature type="compositionally biased region" description="Low complexity" evidence="6">
    <location>
        <begin position="43"/>
        <end position="56"/>
    </location>
</feature>
<proteinExistence type="predicted"/>
<name>B3P1N7_DROER</name>
<dbReference type="OrthoDB" id="10056949at2759"/>
<organism evidence="8 9">
    <name type="scientific">Drosophila erecta</name>
    <name type="common">Fruit fly</name>
    <dbReference type="NCBI Taxonomy" id="7220"/>
    <lineage>
        <taxon>Eukaryota</taxon>
        <taxon>Metazoa</taxon>
        <taxon>Ecdysozoa</taxon>
        <taxon>Arthropoda</taxon>
        <taxon>Hexapoda</taxon>
        <taxon>Insecta</taxon>
        <taxon>Pterygota</taxon>
        <taxon>Neoptera</taxon>
        <taxon>Endopterygota</taxon>
        <taxon>Diptera</taxon>
        <taxon>Brachycera</taxon>
        <taxon>Muscomorpha</taxon>
        <taxon>Ephydroidea</taxon>
        <taxon>Drosophilidae</taxon>
        <taxon>Drosophila</taxon>
        <taxon>Sophophora</taxon>
    </lineage>
</organism>
<dbReference type="InterPro" id="IPR036388">
    <property type="entry name" value="WH-like_DNA-bd_sf"/>
</dbReference>
<dbReference type="Pfam" id="PF25340">
    <property type="entry name" value="BCD_RFX"/>
    <property type="match status" value="1"/>
</dbReference>
<dbReference type="InterPro" id="IPR003150">
    <property type="entry name" value="DNA-bd_RFX"/>
</dbReference>
<feature type="compositionally biased region" description="Pro residues" evidence="6">
    <location>
        <begin position="246"/>
        <end position="260"/>
    </location>
</feature>
<evidence type="ECO:0000313" key="9">
    <source>
        <dbReference type="Proteomes" id="UP000008711"/>
    </source>
</evidence>
<feature type="compositionally biased region" description="Basic residues" evidence="6">
    <location>
        <begin position="229"/>
        <end position="245"/>
    </location>
</feature>
<evidence type="ECO:0000256" key="3">
    <source>
        <dbReference type="ARBA" id="ARBA00023125"/>
    </source>
</evidence>
<dbReference type="OMA" id="MQHCSEQ"/>
<keyword evidence="2" id="KW-0805">Transcription regulation</keyword>
<dbReference type="InterPro" id="IPR036390">
    <property type="entry name" value="WH_DNA-bd_sf"/>
</dbReference>
<keyword evidence="9" id="KW-1185">Reference proteome</keyword>
<dbReference type="GO" id="GO:0000981">
    <property type="term" value="F:DNA-binding transcription factor activity, RNA polymerase II-specific"/>
    <property type="evidence" value="ECO:0007669"/>
    <property type="project" value="TreeGrafter"/>
</dbReference>
<feature type="region of interest" description="Disordered" evidence="6">
    <location>
        <begin position="41"/>
        <end position="60"/>
    </location>
</feature>
<dbReference type="PhylomeDB" id="B3P1N7"/>
<feature type="region of interest" description="Disordered" evidence="6">
    <location>
        <begin position="484"/>
        <end position="554"/>
    </location>
</feature>
<dbReference type="GO" id="GO:0005634">
    <property type="term" value="C:nucleus"/>
    <property type="evidence" value="ECO:0007669"/>
    <property type="project" value="UniProtKB-SubCell"/>
</dbReference>
<keyword evidence="3" id="KW-0238">DNA-binding</keyword>
<feature type="region of interest" description="Disordered" evidence="6">
    <location>
        <begin position="1066"/>
        <end position="1089"/>
    </location>
</feature>
<evidence type="ECO:0000256" key="2">
    <source>
        <dbReference type="ARBA" id="ARBA00023015"/>
    </source>
</evidence>
<feature type="region of interest" description="Disordered" evidence="6">
    <location>
        <begin position="654"/>
        <end position="704"/>
    </location>
</feature>
<keyword evidence="4" id="KW-0804">Transcription</keyword>
<dbReference type="Pfam" id="PF02257">
    <property type="entry name" value="RFX_DNA_binding"/>
    <property type="match status" value="1"/>
</dbReference>
<dbReference type="HOGENOM" id="CLU_010393_0_0_1"/>
<dbReference type="FunFam" id="1.10.10.10:FF:000017">
    <property type="entry name" value="transcription factor RFX3 isoform X1"/>
    <property type="match status" value="1"/>
</dbReference>
<dbReference type="InterPro" id="IPR039779">
    <property type="entry name" value="RFX-like"/>
</dbReference>
<feature type="domain" description="RFX-type winged-helix" evidence="7">
    <location>
        <begin position="563"/>
        <end position="638"/>
    </location>
</feature>
<sequence length="1089" mass="117737">MTTRLAPQRQFIISTRSAIVDATSPAEDSAEEQQLTVEVESATTGLTGGSTTNSTTSPPPHAEQFEFCTEDGVVVSATLEDVMTQNCQLLQKKLVDEDDDSTGAGATGAEQLEVIRVVLPMDAEDSSSDAHLHGHVVNSSSDTMGTITTTEPNGTTVTHSIPIHSMADLAAIKDGVDLAQQVANGQVTVVQTTEDDDGTPFITVTAAYAPLPAKRMHSRYGFDCQTRHYQHHHQQQHHQHHHHHPTPPCSIPLESPPTPPVISPSAAAAVAYSNLLEKCRCKQSVAANPVPAPPAQLQLQLHHHHHHHHHQTFVASASATSYSNCSGIGLGSRTGSGSGSVSVSASASGGGSGTGSTPSASTLANSACAAATNISGGSSSTTMYHHHHRRHNNLSYCGVSGQEQNYQVQYVDSELYHSNSSQTQMTYPFCPVGDYQGNGQTAYYSTTGQYGATSSAGGSSNGAHSTTLPYLVPVEEGILLNGSAHSLSQSQSQSQSQSHGRDSPHSLTEVAYIQEAQSTPQTPTSTTTTHSASGGSLGTGGGGASPDSDQSALGSSNKIASATIKWLSRNYETADGVSLPRSTLYNHYMQHCSEHKLEPVNAASFGKLIRSVFSGLRTRRLGTRGNSKYHYYGIRIKPGSLLNSQAMDDKQMLAAGYGPSSDGSGGPGSGPLVSVTSSTAGQLAGSNGLGGGHGQRHSGGTKKHTFKPETYEACIQYIGDGTSALPSFPPIELNHSFNSELTLEDVDTFRALYREHCESFLDAVLNLEFNTVEFLLRDFWRASDNNNLDECEEEKYLSKTKLYLLCHCAEVQKFVREVDYQFYQNTVDVIIPDVLRSIPNALTQAIRNFAKNLEIWLCESMLGVPEQLAQIKTSAVSAFCQTLRRYTSLNHLAQAARAVLQNGAQISQMLSDLNRVDFHNVQEQAAWVSQCAPAVVQRLESDFKAALQQQSSLEQWASWLQLVVESAMEEYNGKPTYARAARQFLLKWSFYSSMIIRDLTLRSASSFGSFHLIRLLFDEYMFYLVEHKIAEAQDKTAIAVICERMKKDMDFEFECQFAYITSDAEHQTTPSSASSGGDVGNEAKRLKQE</sequence>
<feature type="compositionally biased region" description="Low complexity" evidence="6">
    <location>
        <begin position="670"/>
        <end position="686"/>
    </location>
</feature>
<dbReference type="SUPFAM" id="SSF46785">
    <property type="entry name" value="Winged helix' DNA-binding domain"/>
    <property type="match status" value="1"/>
</dbReference>
<dbReference type="PANTHER" id="PTHR12619">
    <property type="entry name" value="RFX TRANSCRIPTION FACTOR FAMILY"/>
    <property type="match status" value="1"/>
</dbReference>
<evidence type="ECO:0000256" key="1">
    <source>
        <dbReference type="ARBA" id="ARBA00004123"/>
    </source>
</evidence>
<reference evidence="8 9" key="1">
    <citation type="journal article" date="2007" name="Nature">
        <title>Evolution of genes and genomes on the Drosophila phylogeny.</title>
        <authorList>
            <consortium name="Drosophila 12 Genomes Consortium"/>
            <person name="Clark A.G."/>
            <person name="Eisen M.B."/>
            <person name="Smith D.R."/>
            <person name="Bergman C.M."/>
            <person name="Oliver B."/>
            <person name="Markow T.A."/>
            <person name="Kaufman T.C."/>
            <person name="Kellis M."/>
            <person name="Gelbart W."/>
            <person name="Iyer V.N."/>
            <person name="Pollard D.A."/>
            <person name="Sackton T.B."/>
            <person name="Larracuente A.M."/>
            <person name="Singh N.D."/>
            <person name="Abad J.P."/>
            <person name="Abt D.N."/>
            <person name="Adryan B."/>
            <person name="Aguade M."/>
            <person name="Akashi H."/>
            <person name="Anderson W.W."/>
            <person name="Aquadro C.F."/>
            <person name="Ardell D.H."/>
            <person name="Arguello R."/>
            <person name="Artieri C.G."/>
            <person name="Barbash D.A."/>
            <person name="Barker D."/>
            <person name="Barsanti P."/>
            <person name="Batterham P."/>
            <person name="Batzoglou S."/>
            <person name="Begun D."/>
            <person name="Bhutkar A."/>
            <person name="Blanco E."/>
            <person name="Bosak S.A."/>
            <person name="Bradley R.K."/>
            <person name="Brand A.D."/>
            <person name="Brent M.R."/>
            <person name="Brooks A.N."/>
            <person name="Brown R.H."/>
            <person name="Butlin R.K."/>
            <person name="Caggese C."/>
            <person name="Calvi B.R."/>
            <person name="Bernardo de Carvalho A."/>
            <person name="Caspi A."/>
            <person name="Castrezana S."/>
            <person name="Celniker S.E."/>
            <person name="Chang J.L."/>
            <person name="Chapple C."/>
            <person name="Chatterji S."/>
            <person name="Chinwalla A."/>
            <person name="Civetta A."/>
            <person name="Clifton S.W."/>
            <person name="Comeron J.M."/>
            <person name="Costello J.C."/>
            <person name="Coyne J.A."/>
            <person name="Daub J."/>
            <person name="David R.G."/>
            <person name="Delcher A.L."/>
            <person name="Delehaunty K."/>
            <person name="Do C.B."/>
            <person name="Ebling H."/>
            <person name="Edwards K."/>
            <person name="Eickbush T."/>
            <person name="Evans J.D."/>
            <person name="Filipski A."/>
            <person name="Findeiss S."/>
            <person name="Freyhult E."/>
            <person name="Fulton L."/>
            <person name="Fulton R."/>
            <person name="Garcia A.C."/>
            <person name="Gardiner A."/>
            <person name="Garfield D.A."/>
            <person name="Garvin B.E."/>
            <person name="Gibson G."/>
            <person name="Gilbert D."/>
            <person name="Gnerre S."/>
            <person name="Godfrey J."/>
            <person name="Good R."/>
            <person name="Gotea V."/>
            <person name="Gravely B."/>
            <person name="Greenberg A.J."/>
            <person name="Griffiths-Jones S."/>
            <person name="Gross S."/>
            <person name="Guigo R."/>
            <person name="Gustafson E.A."/>
            <person name="Haerty W."/>
            <person name="Hahn M.W."/>
            <person name="Halligan D.L."/>
            <person name="Halpern A.L."/>
            <person name="Halter G.M."/>
            <person name="Han M.V."/>
            <person name="Heger A."/>
            <person name="Hillier L."/>
            <person name="Hinrichs A.S."/>
            <person name="Holmes I."/>
            <person name="Hoskins R.A."/>
            <person name="Hubisz M.J."/>
            <person name="Hultmark D."/>
            <person name="Huntley M.A."/>
            <person name="Jaffe D.B."/>
            <person name="Jagadeeshan S."/>
            <person name="Jeck W.R."/>
            <person name="Johnson J."/>
            <person name="Jones C.D."/>
            <person name="Jordan W.C."/>
            <person name="Karpen G.H."/>
            <person name="Kataoka E."/>
            <person name="Keightley P.D."/>
            <person name="Kheradpour P."/>
            <person name="Kirkness E.F."/>
            <person name="Koerich L.B."/>
            <person name="Kristiansen K."/>
            <person name="Kudrna D."/>
            <person name="Kulathinal R.J."/>
            <person name="Kumar S."/>
            <person name="Kwok R."/>
            <person name="Lander E."/>
            <person name="Langley C.H."/>
            <person name="Lapoint R."/>
            <person name="Lazzaro B.P."/>
            <person name="Lee S.J."/>
            <person name="Levesque L."/>
            <person name="Li R."/>
            <person name="Lin C.F."/>
            <person name="Lin M.F."/>
            <person name="Lindblad-Toh K."/>
            <person name="Llopart A."/>
            <person name="Long M."/>
            <person name="Low L."/>
            <person name="Lozovsky E."/>
            <person name="Lu J."/>
            <person name="Luo M."/>
            <person name="Machado C.A."/>
            <person name="Makalowski W."/>
            <person name="Marzo M."/>
            <person name="Matsuda M."/>
            <person name="Matzkin L."/>
            <person name="McAllister B."/>
            <person name="McBride C.S."/>
            <person name="McKernan B."/>
            <person name="McKernan K."/>
            <person name="Mendez-Lago M."/>
            <person name="Minx P."/>
            <person name="Mollenhauer M.U."/>
            <person name="Montooth K."/>
            <person name="Mount S.M."/>
            <person name="Mu X."/>
            <person name="Myers E."/>
            <person name="Negre B."/>
            <person name="Newfeld S."/>
            <person name="Nielsen R."/>
            <person name="Noor M.A."/>
            <person name="O'Grady P."/>
            <person name="Pachter L."/>
            <person name="Papaceit M."/>
            <person name="Parisi M.J."/>
            <person name="Parisi M."/>
            <person name="Parts L."/>
            <person name="Pedersen J.S."/>
            <person name="Pesole G."/>
            <person name="Phillippy A.M."/>
            <person name="Ponting C.P."/>
            <person name="Pop M."/>
            <person name="Porcelli D."/>
            <person name="Powell J.R."/>
            <person name="Prohaska S."/>
            <person name="Pruitt K."/>
            <person name="Puig M."/>
            <person name="Quesneville H."/>
            <person name="Ram K.R."/>
            <person name="Rand D."/>
            <person name="Rasmussen M.D."/>
            <person name="Reed L.K."/>
            <person name="Reenan R."/>
            <person name="Reily A."/>
            <person name="Remington K.A."/>
            <person name="Rieger T.T."/>
            <person name="Ritchie M.G."/>
            <person name="Robin C."/>
            <person name="Rogers Y.H."/>
            <person name="Rohde C."/>
            <person name="Rozas J."/>
            <person name="Rubenfield M.J."/>
            <person name="Ruiz A."/>
            <person name="Russo S."/>
            <person name="Salzberg S.L."/>
            <person name="Sanchez-Gracia A."/>
            <person name="Saranga D.J."/>
            <person name="Sato H."/>
            <person name="Schaeffer S.W."/>
            <person name="Schatz M.C."/>
            <person name="Schlenke T."/>
            <person name="Schwartz R."/>
            <person name="Segarra C."/>
            <person name="Singh R.S."/>
            <person name="Sirot L."/>
            <person name="Sirota M."/>
            <person name="Sisneros N.B."/>
            <person name="Smith C.D."/>
            <person name="Smith T.F."/>
            <person name="Spieth J."/>
            <person name="Stage D.E."/>
            <person name="Stark A."/>
            <person name="Stephan W."/>
            <person name="Strausberg R.L."/>
            <person name="Strempel S."/>
            <person name="Sturgill D."/>
            <person name="Sutton G."/>
            <person name="Sutton G.G."/>
            <person name="Tao W."/>
            <person name="Teichmann S."/>
            <person name="Tobari Y.N."/>
            <person name="Tomimura Y."/>
            <person name="Tsolas J.M."/>
            <person name="Valente V.L."/>
            <person name="Venter E."/>
            <person name="Venter J.C."/>
            <person name="Vicario S."/>
            <person name="Vieira F.G."/>
            <person name="Vilella A.J."/>
            <person name="Villasante A."/>
            <person name="Walenz B."/>
            <person name="Wang J."/>
            <person name="Wasserman M."/>
            <person name="Watts T."/>
            <person name="Wilson D."/>
            <person name="Wilson R.K."/>
            <person name="Wing R.A."/>
            <person name="Wolfner M.F."/>
            <person name="Wong A."/>
            <person name="Wong G.K."/>
            <person name="Wu C.I."/>
            <person name="Wu G."/>
            <person name="Yamamoto D."/>
            <person name="Yang H.P."/>
            <person name="Yang S.P."/>
            <person name="Yorke J.A."/>
            <person name="Yoshida K."/>
            <person name="Zdobnov E."/>
            <person name="Zhang P."/>
            <person name="Zhang Y."/>
            <person name="Zimin A.V."/>
            <person name="Baldwin J."/>
            <person name="Abdouelleil A."/>
            <person name="Abdulkadir J."/>
            <person name="Abebe A."/>
            <person name="Abera B."/>
            <person name="Abreu J."/>
            <person name="Acer S.C."/>
            <person name="Aftuck L."/>
            <person name="Alexander A."/>
            <person name="An P."/>
            <person name="Anderson E."/>
            <person name="Anderson S."/>
            <person name="Arachi H."/>
            <person name="Azer M."/>
            <person name="Bachantsang P."/>
            <person name="Barry A."/>
            <person name="Bayul T."/>
            <person name="Berlin A."/>
            <person name="Bessette D."/>
            <person name="Bloom T."/>
            <person name="Blye J."/>
            <person name="Boguslavskiy L."/>
            <person name="Bonnet C."/>
            <person name="Boukhgalter B."/>
            <person name="Bourzgui I."/>
            <person name="Brown A."/>
            <person name="Cahill P."/>
            <person name="Channer S."/>
            <person name="Cheshatsang Y."/>
            <person name="Chuda L."/>
            <person name="Citroen M."/>
            <person name="Collymore A."/>
            <person name="Cooke P."/>
            <person name="Costello M."/>
            <person name="D'Aco K."/>
            <person name="Daza R."/>
            <person name="De Haan G."/>
            <person name="DeGray S."/>
            <person name="DeMaso C."/>
            <person name="Dhargay N."/>
            <person name="Dooley K."/>
            <person name="Dooley E."/>
            <person name="Doricent M."/>
            <person name="Dorje P."/>
            <person name="Dorjee K."/>
            <person name="Dupes A."/>
            <person name="Elong R."/>
            <person name="Falk J."/>
            <person name="Farina A."/>
            <person name="Faro S."/>
            <person name="Ferguson D."/>
            <person name="Fisher S."/>
            <person name="Foley C.D."/>
            <person name="Franke A."/>
            <person name="Friedrich D."/>
            <person name="Gadbois L."/>
            <person name="Gearin G."/>
            <person name="Gearin C.R."/>
            <person name="Giannoukos G."/>
            <person name="Goode T."/>
            <person name="Graham J."/>
            <person name="Grandbois E."/>
            <person name="Grewal S."/>
            <person name="Gyaltsen K."/>
            <person name="Hafez N."/>
            <person name="Hagos B."/>
            <person name="Hall J."/>
            <person name="Henson C."/>
            <person name="Hollinger A."/>
            <person name="Honan T."/>
            <person name="Huard M.D."/>
            <person name="Hughes L."/>
            <person name="Hurhula B."/>
            <person name="Husby M.E."/>
            <person name="Kamat A."/>
            <person name="Kanga B."/>
            <person name="Kashin S."/>
            <person name="Khazanovich D."/>
            <person name="Kisner P."/>
            <person name="Lance K."/>
            <person name="Lara M."/>
            <person name="Lee W."/>
            <person name="Lennon N."/>
            <person name="Letendre F."/>
            <person name="LeVine R."/>
            <person name="Lipovsky A."/>
            <person name="Liu X."/>
            <person name="Liu J."/>
            <person name="Liu S."/>
            <person name="Lokyitsang T."/>
            <person name="Lokyitsang Y."/>
            <person name="Lubonja R."/>
            <person name="Lui A."/>
            <person name="MacDonald P."/>
            <person name="Magnisalis V."/>
            <person name="Maru K."/>
            <person name="Matthews C."/>
            <person name="McCusker W."/>
            <person name="McDonough S."/>
            <person name="Mehta T."/>
            <person name="Meldrim J."/>
            <person name="Meneus L."/>
            <person name="Mihai O."/>
            <person name="Mihalev A."/>
            <person name="Mihova T."/>
            <person name="Mittelman R."/>
            <person name="Mlenga V."/>
            <person name="Montmayeur A."/>
            <person name="Mulrain L."/>
            <person name="Navidi A."/>
            <person name="Naylor J."/>
            <person name="Negash T."/>
            <person name="Nguyen T."/>
            <person name="Nguyen N."/>
            <person name="Nicol R."/>
            <person name="Norbu C."/>
            <person name="Norbu N."/>
            <person name="Novod N."/>
            <person name="O'Neill B."/>
            <person name="Osman S."/>
            <person name="Markiewicz E."/>
            <person name="Oyono O.L."/>
            <person name="Patti C."/>
            <person name="Phunkhang P."/>
            <person name="Pierre F."/>
            <person name="Priest M."/>
            <person name="Raghuraman S."/>
            <person name="Rege F."/>
            <person name="Reyes R."/>
            <person name="Rise C."/>
            <person name="Rogov P."/>
            <person name="Ross K."/>
            <person name="Ryan E."/>
            <person name="Settipalli S."/>
            <person name="Shea T."/>
            <person name="Sherpa N."/>
            <person name="Shi L."/>
            <person name="Shih D."/>
            <person name="Sparrow T."/>
            <person name="Spaulding J."/>
            <person name="Stalker J."/>
            <person name="Stange-Thomann N."/>
            <person name="Stavropoulos S."/>
            <person name="Stone C."/>
            <person name="Strader C."/>
            <person name="Tesfaye S."/>
            <person name="Thomson T."/>
            <person name="Thoulutsang Y."/>
            <person name="Thoulutsang D."/>
            <person name="Topham K."/>
            <person name="Topping I."/>
            <person name="Tsamla T."/>
            <person name="Vassiliev H."/>
            <person name="Vo A."/>
            <person name="Wangchuk T."/>
            <person name="Wangdi T."/>
            <person name="Weiand M."/>
            <person name="Wilkinson J."/>
            <person name="Wilson A."/>
            <person name="Yadav S."/>
            <person name="Young G."/>
            <person name="Yu Q."/>
            <person name="Zembek L."/>
            <person name="Zhong D."/>
            <person name="Zimmer A."/>
            <person name="Zwirko Z."/>
            <person name="Jaffe D.B."/>
            <person name="Alvarez P."/>
            <person name="Brockman W."/>
            <person name="Butler J."/>
            <person name="Chin C."/>
            <person name="Gnerre S."/>
            <person name="Grabherr M."/>
            <person name="Kleber M."/>
            <person name="Mauceli E."/>
            <person name="MacCallum I."/>
        </authorList>
    </citation>
    <scope>NUCLEOTIDE SEQUENCE [LARGE SCALE GENOMIC DNA]</scope>
    <source>
        <strain evidence="8 9">TSC#14021-0224.01</strain>
    </source>
</reference>
<dbReference type="KEGG" id="der:6552033"/>
<gene>
    <name evidence="8" type="primary">Dere\GG17288</name>
    <name evidence="8" type="ORF">Dere_GG17288</name>
</gene>
<feature type="region of interest" description="Disordered" evidence="6">
    <location>
        <begin position="336"/>
        <end position="359"/>
    </location>
</feature>
<dbReference type="Proteomes" id="UP000008711">
    <property type="component" value="Unassembled WGS sequence"/>
</dbReference>
<dbReference type="eggNOG" id="KOG3712">
    <property type="taxonomic scope" value="Eukaryota"/>
</dbReference>
<feature type="compositionally biased region" description="Low complexity" evidence="6">
    <location>
        <begin position="488"/>
        <end position="498"/>
    </location>
</feature>
<dbReference type="Gene3D" id="1.10.10.10">
    <property type="entry name" value="Winged helix-like DNA-binding domain superfamily/Winged helix DNA-binding domain"/>
    <property type="match status" value="1"/>
</dbReference>
<accession>B3P1N7</accession>
<feature type="compositionally biased region" description="Low complexity" evidence="6">
    <location>
        <begin position="514"/>
        <end position="534"/>
    </location>
</feature>
<evidence type="ECO:0000256" key="5">
    <source>
        <dbReference type="ARBA" id="ARBA00023242"/>
    </source>
</evidence>
<dbReference type="GO" id="GO:0000978">
    <property type="term" value="F:RNA polymerase II cis-regulatory region sequence-specific DNA binding"/>
    <property type="evidence" value="ECO:0007669"/>
    <property type="project" value="TreeGrafter"/>
</dbReference>
<evidence type="ECO:0000259" key="7">
    <source>
        <dbReference type="PROSITE" id="PS51526"/>
    </source>
</evidence>
<dbReference type="AlphaFoldDB" id="B3P1N7"/>
<feature type="region of interest" description="Disordered" evidence="6">
    <location>
        <begin position="229"/>
        <end position="260"/>
    </location>
</feature>
<dbReference type="EMBL" id="CH954181">
    <property type="protein sequence ID" value="EDV49636.1"/>
    <property type="molecule type" value="Genomic_DNA"/>
</dbReference>
<evidence type="ECO:0000313" key="8">
    <source>
        <dbReference type="EMBL" id="EDV49636.1"/>
    </source>
</evidence>
<dbReference type="PANTHER" id="PTHR12619:SF33">
    <property type="entry name" value="RFX, ISOFORM H"/>
    <property type="match status" value="1"/>
</dbReference>
<dbReference type="InterPro" id="IPR057321">
    <property type="entry name" value="RFX1-4/6/8-like_BCD"/>
</dbReference>